<proteinExistence type="predicted"/>
<keyword evidence="3" id="KW-1185">Reference proteome</keyword>
<feature type="transmembrane region" description="Helical" evidence="1">
    <location>
        <begin position="73"/>
        <end position="90"/>
    </location>
</feature>
<feature type="transmembrane region" description="Helical" evidence="1">
    <location>
        <begin position="21"/>
        <end position="39"/>
    </location>
</feature>
<dbReference type="AlphaFoldDB" id="A0A1N6ERL8"/>
<feature type="transmembrane region" description="Helical" evidence="1">
    <location>
        <begin position="147"/>
        <end position="170"/>
    </location>
</feature>
<dbReference type="GO" id="GO:0005886">
    <property type="term" value="C:plasma membrane"/>
    <property type="evidence" value="ECO:0007669"/>
    <property type="project" value="UniProtKB-SubCell"/>
</dbReference>
<reference evidence="3" key="1">
    <citation type="submission" date="2016-11" db="EMBL/GenBank/DDBJ databases">
        <authorList>
            <person name="Varghese N."/>
            <person name="Submissions S."/>
        </authorList>
    </citation>
    <scope>NUCLEOTIDE SEQUENCE [LARGE SCALE GENOMIC DNA]</scope>
    <source>
        <strain evidence="3">313</strain>
    </source>
</reference>
<dbReference type="eggNOG" id="COG1277">
    <property type="taxonomic scope" value="Bacteria"/>
</dbReference>
<dbReference type="RefSeq" id="WP_051905738.1">
    <property type="nucleotide sequence ID" value="NZ_FSRN01000001.1"/>
</dbReference>
<name>A0A1N6ERL8_9LACT</name>
<evidence type="ECO:0000313" key="3">
    <source>
        <dbReference type="Proteomes" id="UP000184758"/>
    </source>
</evidence>
<protein>
    <submittedName>
        <fullName evidence="2">ABC-2 type transport system permease protein</fullName>
    </submittedName>
</protein>
<dbReference type="EMBL" id="FSRN01000001">
    <property type="protein sequence ID" value="SIN85604.1"/>
    <property type="molecule type" value="Genomic_DNA"/>
</dbReference>
<keyword evidence="1" id="KW-0472">Membrane</keyword>
<evidence type="ECO:0000313" key="2">
    <source>
        <dbReference type="EMBL" id="SIN85604.1"/>
    </source>
</evidence>
<dbReference type="Proteomes" id="UP000184758">
    <property type="component" value="Unassembled WGS sequence"/>
</dbReference>
<accession>A0A1N6ERL8</accession>
<dbReference type="OrthoDB" id="4187110at2"/>
<evidence type="ECO:0000256" key="1">
    <source>
        <dbReference type="SAM" id="Phobius"/>
    </source>
</evidence>
<sequence>MNQWSGFLKKEWIESIKSYKLLLIVTCFSFLGILNPFTAKITPVLFEKFLPEIMVSLPEPSALDSWMQFHKNVPQTGMIFFILLFSTIVSKELEKGTLTMLLTKGLSRTTVITTKFFIISGYWIGAISLSFLITYSYTAYYWDQGTVYHTVFAAFGLLLVGLLLLSITLWGNTFFANSSGGVIAALLAFGALSLAAIIPTTIKWNPIALLTEASNLLTNMTEPKELWLPCLVAIGSTVSFVCWTVRHFKKKQI</sequence>
<keyword evidence="1" id="KW-1133">Transmembrane helix</keyword>
<keyword evidence="1" id="KW-0812">Transmembrane</keyword>
<dbReference type="STRING" id="28230.SAMN05878443_0154"/>
<gene>
    <name evidence="2" type="ORF">SAMN05878443_0154</name>
</gene>
<feature type="transmembrane region" description="Helical" evidence="1">
    <location>
        <begin position="182"/>
        <end position="202"/>
    </location>
</feature>
<feature type="transmembrane region" description="Helical" evidence="1">
    <location>
        <begin position="226"/>
        <end position="245"/>
    </location>
</feature>
<feature type="transmembrane region" description="Helical" evidence="1">
    <location>
        <begin position="111"/>
        <end position="135"/>
    </location>
</feature>
<organism evidence="2 3">
    <name type="scientific">Carnobacterium alterfunditum</name>
    <dbReference type="NCBI Taxonomy" id="28230"/>
    <lineage>
        <taxon>Bacteria</taxon>
        <taxon>Bacillati</taxon>
        <taxon>Bacillota</taxon>
        <taxon>Bacilli</taxon>
        <taxon>Lactobacillales</taxon>
        <taxon>Carnobacteriaceae</taxon>
        <taxon>Carnobacterium</taxon>
    </lineage>
</organism>
<dbReference type="GO" id="GO:0140359">
    <property type="term" value="F:ABC-type transporter activity"/>
    <property type="evidence" value="ECO:0007669"/>
    <property type="project" value="InterPro"/>
</dbReference>